<feature type="domain" description="DUF6843" evidence="2">
    <location>
        <begin position="57"/>
        <end position="165"/>
    </location>
</feature>
<dbReference type="Proteomes" id="UP000730618">
    <property type="component" value="Unassembled WGS sequence"/>
</dbReference>
<gene>
    <name evidence="3" type="ORF">PAECIP111802_05946</name>
</gene>
<keyword evidence="1" id="KW-1133">Transmembrane helix</keyword>
<sequence>MFKNLERFPLFHHSAGKRGGKKVATKRLKYTVGAVATCGLILVLALVVYLGVTDSSSTDDIYLIPEGYEGDIQVNYNVAGAPGLAKEGKYDVIPIRADGTFDTSKPDMEYGLVTDQYFYVSQDGRRTPIDKSCVNVRGNGASETGSTVIRHNYLKITKTKCGDDFRAWGK</sequence>
<comment type="caution">
    <text evidence="3">The sequence shown here is derived from an EMBL/GenBank/DDBJ whole genome shotgun (WGS) entry which is preliminary data.</text>
</comment>
<keyword evidence="1" id="KW-0812">Transmembrane</keyword>
<accession>A0ABM8VR46</accession>
<evidence type="ECO:0000313" key="3">
    <source>
        <dbReference type="EMBL" id="CAG7654946.1"/>
    </source>
</evidence>
<dbReference type="EMBL" id="CAJVCE010000024">
    <property type="protein sequence ID" value="CAG7654946.1"/>
    <property type="molecule type" value="Genomic_DNA"/>
</dbReference>
<evidence type="ECO:0000313" key="4">
    <source>
        <dbReference type="Proteomes" id="UP000730618"/>
    </source>
</evidence>
<proteinExistence type="predicted"/>
<keyword evidence="1" id="KW-0472">Membrane</keyword>
<keyword evidence="4" id="KW-1185">Reference proteome</keyword>
<evidence type="ECO:0000256" key="1">
    <source>
        <dbReference type="SAM" id="Phobius"/>
    </source>
</evidence>
<protein>
    <recommendedName>
        <fullName evidence="2">DUF6843 domain-containing protein</fullName>
    </recommendedName>
</protein>
<evidence type="ECO:0000259" key="2">
    <source>
        <dbReference type="Pfam" id="PF20862"/>
    </source>
</evidence>
<reference evidence="3 4" key="1">
    <citation type="submission" date="2021-06" db="EMBL/GenBank/DDBJ databases">
        <authorList>
            <person name="Criscuolo A."/>
        </authorList>
    </citation>
    <scope>NUCLEOTIDE SEQUENCE [LARGE SCALE GENOMIC DNA]</scope>
    <source>
        <strain evidence="4">CIP 111802</strain>
    </source>
</reference>
<dbReference type="Pfam" id="PF20862">
    <property type="entry name" value="DUF6843"/>
    <property type="match status" value="1"/>
</dbReference>
<name>A0ABM8VR46_9BACL</name>
<organism evidence="3 4">
    <name type="scientific">Paenibacillus allorhizosphaerae</name>
    <dbReference type="NCBI Taxonomy" id="2849866"/>
    <lineage>
        <taxon>Bacteria</taxon>
        <taxon>Bacillati</taxon>
        <taxon>Bacillota</taxon>
        <taxon>Bacilli</taxon>
        <taxon>Bacillales</taxon>
        <taxon>Paenibacillaceae</taxon>
        <taxon>Paenibacillus</taxon>
    </lineage>
</organism>
<dbReference type="InterPro" id="IPR049293">
    <property type="entry name" value="DUF6843"/>
</dbReference>
<feature type="transmembrane region" description="Helical" evidence="1">
    <location>
        <begin position="30"/>
        <end position="52"/>
    </location>
</feature>